<dbReference type="Gene3D" id="1.25.40.10">
    <property type="entry name" value="Tetratricopeptide repeat domain"/>
    <property type="match status" value="1"/>
</dbReference>
<dbReference type="SMART" id="SM00028">
    <property type="entry name" value="TPR"/>
    <property type="match status" value="3"/>
</dbReference>
<dbReference type="SUPFAM" id="SSF48452">
    <property type="entry name" value="TPR-like"/>
    <property type="match status" value="1"/>
</dbReference>
<dbReference type="GO" id="GO:0003341">
    <property type="term" value="P:cilium movement"/>
    <property type="evidence" value="ECO:0007669"/>
    <property type="project" value="TreeGrafter"/>
</dbReference>
<evidence type="ECO:0000313" key="2">
    <source>
        <dbReference type="Proteomes" id="UP001233999"/>
    </source>
</evidence>
<name>A0AAD8EIG5_DIPPU</name>
<accession>A0AAD8EIG5</accession>
<sequence length="300" mass="34149">MRENVIKKIHEFSELKTKLLSEKKIELNRLAVKEQIALDTEHRKKIQDIIENEKKEAMKELEKWKISQLSKVKEGSDILRRELTSTSRVYNINPTKQININIEAGMIPMPLPRSKGTIQINFTPRDFPTPKRESQEQEEEEWLKKQAEARRKIGFVAEDLRPDELDPLWLKEKGDSFFKAGNYLAAISAFSHGIKLGSKMPALYSNRAAAQFAIGNLKKCVEDCSIALDLFTPKISANALSRARCHARRGTALCKMGLYHQGIGELRAAVDLQPDNDKLRMDLEKARAMVDASFTADDLD</sequence>
<reference evidence="1" key="2">
    <citation type="submission" date="2023-05" db="EMBL/GenBank/DDBJ databases">
        <authorList>
            <person name="Fouks B."/>
        </authorList>
    </citation>
    <scope>NUCLEOTIDE SEQUENCE</scope>
    <source>
        <strain evidence="1">Stay&amp;Tobe</strain>
        <tissue evidence="1">Testes</tissue>
    </source>
</reference>
<protein>
    <submittedName>
        <fullName evidence="1">Uncharacterized protein</fullName>
    </submittedName>
</protein>
<dbReference type="InterPro" id="IPR019734">
    <property type="entry name" value="TPR_rpt"/>
</dbReference>
<dbReference type="AlphaFoldDB" id="A0AAD8EIG5"/>
<gene>
    <name evidence="1" type="ORF">L9F63_001726</name>
</gene>
<dbReference type="Proteomes" id="UP001233999">
    <property type="component" value="Unassembled WGS sequence"/>
</dbReference>
<dbReference type="InterPro" id="IPR052004">
    <property type="entry name" value="Dynein_assembly_factor_4"/>
</dbReference>
<dbReference type="PANTHER" id="PTHR46492:SF1">
    <property type="entry name" value="DYNEIN AXONEMAL ASSEMBLY FACTOR 4"/>
    <property type="match status" value="1"/>
</dbReference>
<reference evidence="1" key="1">
    <citation type="journal article" date="2023" name="IScience">
        <title>Live-bearing cockroach genome reveals convergent evolutionary mechanisms linked to viviparity in insects and beyond.</title>
        <authorList>
            <person name="Fouks B."/>
            <person name="Harrison M.C."/>
            <person name="Mikhailova A.A."/>
            <person name="Marchal E."/>
            <person name="English S."/>
            <person name="Carruthers M."/>
            <person name="Jennings E.C."/>
            <person name="Chiamaka E.L."/>
            <person name="Frigard R.A."/>
            <person name="Pippel M."/>
            <person name="Attardo G.M."/>
            <person name="Benoit J.B."/>
            <person name="Bornberg-Bauer E."/>
            <person name="Tobe S.S."/>
        </authorList>
    </citation>
    <scope>NUCLEOTIDE SEQUENCE</scope>
    <source>
        <strain evidence="1">Stay&amp;Tobe</strain>
    </source>
</reference>
<dbReference type="PANTHER" id="PTHR46492">
    <property type="entry name" value="DYNEIN ASSEMBLY FACTOR 4, AXONEMAL"/>
    <property type="match status" value="1"/>
</dbReference>
<dbReference type="InterPro" id="IPR011990">
    <property type="entry name" value="TPR-like_helical_dom_sf"/>
</dbReference>
<proteinExistence type="predicted"/>
<dbReference type="EMBL" id="JASPKZ010003857">
    <property type="protein sequence ID" value="KAJ9591790.1"/>
    <property type="molecule type" value="Genomic_DNA"/>
</dbReference>
<dbReference type="GO" id="GO:0036159">
    <property type="term" value="P:inner dynein arm assembly"/>
    <property type="evidence" value="ECO:0007669"/>
    <property type="project" value="TreeGrafter"/>
</dbReference>
<organism evidence="1 2">
    <name type="scientific">Diploptera punctata</name>
    <name type="common">Pacific beetle cockroach</name>
    <dbReference type="NCBI Taxonomy" id="6984"/>
    <lineage>
        <taxon>Eukaryota</taxon>
        <taxon>Metazoa</taxon>
        <taxon>Ecdysozoa</taxon>
        <taxon>Arthropoda</taxon>
        <taxon>Hexapoda</taxon>
        <taxon>Insecta</taxon>
        <taxon>Pterygota</taxon>
        <taxon>Neoptera</taxon>
        <taxon>Polyneoptera</taxon>
        <taxon>Dictyoptera</taxon>
        <taxon>Blattodea</taxon>
        <taxon>Blaberoidea</taxon>
        <taxon>Blaberidae</taxon>
        <taxon>Diplopterinae</taxon>
        <taxon>Diploptera</taxon>
    </lineage>
</organism>
<evidence type="ECO:0000313" key="1">
    <source>
        <dbReference type="EMBL" id="KAJ9591790.1"/>
    </source>
</evidence>
<dbReference type="GO" id="GO:0036158">
    <property type="term" value="P:outer dynein arm assembly"/>
    <property type="evidence" value="ECO:0007669"/>
    <property type="project" value="TreeGrafter"/>
</dbReference>
<comment type="caution">
    <text evidence="1">The sequence shown here is derived from an EMBL/GenBank/DDBJ whole genome shotgun (WGS) entry which is preliminary data.</text>
</comment>
<keyword evidence="2" id="KW-1185">Reference proteome</keyword>